<dbReference type="GO" id="GO:0005509">
    <property type="term" value="F:calcium ion binding"/>
    <property type="evidence" value="ECO:0007669"/>
    <property type="project" value="InterPro"/>
</dbReference>
<feature type="domain" description="EF-hand" evidence="2">
    <location>
        <begin position="144"/>
        <end position="160"/>
    </location>
</feature>
<dbReference type="InterPro" id="IPR011992">
    <property type="entry name" value="EF-hand-dom_pair"/>
</dbReference>
<feature type="transmembrane region" description="Helical" evidence="1">
    <location>
        <begin position="21"/>
        <end position="39"/>
    </location>
</feature>
<protein>
    <recommendedName>
        <fullName evidence="2">EF-hand domain-containing protein</fullName>
    </recommendedName>
</protein>
<dbReference type="RefSeq" id="WP_269834505.1">
    <property type="nucleotide sequence ID" value="NZ_JAPZLR010000001.1"/>
</dbReference>
<organism evidence="3 4">
    <name type="scientific">Agrobacterium salinitolerans</name>
    <dbReference type="NCBI Taxonomy" id="1183413"/>
    <lineage>
        <taxon>Bacteria</taxon>
        <taxon>Pseudomonadati</taxon>
        <taxon>Pseudomonadota</taxon>
        <taxon>Alphaproteobacteria</taxon>
        <taxon>Hyphomicrobiales</taxon>
        <taxon>Rhizobiaceae</taxon>
        <taxon>Rhizobium/Agrobacterium group</taxon>
        <taxon>Agrobacterium</taxon>
    </lineage>
</organism>
<dbReference type="InterPro" id="IPR002048">
    <property type="entry name" value="EF_hand_dom"/>
</dbReference>
<reference evidence="3" key="1">
    <citation type="submission" date="2022-12" db="EMBL/GenBank/DDBJ databases">
        <title>Draft genome sequences of 22 rhizogenic Agrobacterium biovar 1 strains, the causative agent of hairy root disease.</title>
        <authorList>
            <person name="Kim N."/>
            <person name="Vargas P."/>
            <person name="Rediers H."/>
        </authorList>
    </citation>
    <scope>NUCLEOTIDE SEQUENCE</scope>
    <source>
        <strain evidence="3">ST15.13.006</strain>
    </source>
</reference>
<dbReference type="PROSITE" id="PS00018">
    <property type="entry name" value="EF_HAND_1"/>
    <property type="match status" value="1"/>
</dbReference>
<evidence type="ECO:0000313" key="3">
    <source>
        <dbReference type="EMBL" id="MCZ7936335.1"/>
    </source>
</evidence>
<name>A0A9X3KKF4_9HYPH</name>
<gene>
    <name evidence="3" type="ORF">O9X88_02145</name>
</gene>
<dbReference type="Proteomes" id="UP001151018">
    <property type="component" value="Unassembled WGS sequence"/>
</dbReference>
<dbReference type="SUPFAM" id="SSF47473">
    <property type="entry name" value="EF-hand"/>
    <property type="match status" value="1"/>
</dbReference>
<dbReference type="Pfam" id="PF13202">
    <property type="entry name" value="EF-hand_5"/>
    <property type="match status" value="1"/>
</dbReference>
<evidence type="ECO:0000256" key="1">
    <source>
        <dbReference type="SAM" id="Phobius"/>
    </source>
</evidence>
<dbReference type="AlphaFoldDB" id="A0A9X3KKF4"/>
<evidence type="ECO:0000313" key="4">
    <source>
        <dbReference type="Proteomes" id="UP001151018"/>
    </source>
</evidence>
<accession>A0A9X3KKF4</accession>
<keyword evidence="1" id="KW-1133">Transmembrane helix</keyword>
<keyword evidence="1" id="KW-0812">Transmembrane</keyword>
<keyword evidence="1" id="KW-0472">Membrane</keyword>
<evidence type="ECO:0000259" key="2">
    <source>
        <dbReference type="Pfam" id="PF13202"/>
    </source>
</evidence>
<comment type="caution">
    <text evidence="3">The sequence shown here is derived from an EMBL/GenBank/DDBJ whole genome shotgun (WGS) entry which is preliminary data.</text>
</comment>
<sequence length="243" mass="27289">MLNFIRNLYNLVFFFRSRLDNLVLGLTLSVPLLLFVIYVSTVKQTIARDGDCPLIIDLNQNGRIDITGHTQSREKLYTVFSVGKYIDFDINGDGVLDEIDWVMPNTDAFILDLRKGMPPRDIDGSWFFGDSIDGSVENGFIRIKEIDTDGNGVINGEELAVVGFWVDNGDGKFEQSEFRSVVDLQVTLIETSSEEEDIGYGVTTIKGSLESDLLGIVRVEDVWFLDSSQVAPQDNAFASYIRY</sequence>
<proteinExistence type="predicted"/>
<dbReference type="EMBL" id="JAPZLR010000001">
    <property type="protein sequence ID" value="MCZ7936335.1"/>
    <property type="molecule type" value="Genomic_DNA"/>
</dbReference>
<dbReference type="InterPro" id="IPR018247">
    <property type="entry name" value="EF_Hand_1_Ca_BS"/>
</dbReference>